<dbReference type="EMBL" id="CM046395">
    <property type="protein sequence ID" value="KAI8544199.1"/>
    <property type="molecule type" value="Genomic_DNA"/>
</dbReference>
<accession>A0ACC0MTH9</accession>
<gene>
    <name evidence="1" type="ORF">RHMOL_Rhmol08G0277400</name>
</gene>
<sequence>MTIAPRSEIARPVAPFPFSWGTKSPFNTSEALGFAYPSSMKKHAAIVNTRNAIKNSSFLTWTTMIIINAS</sequence>
<protein>
    <submittedName>
        <fullName evidence="1">Uncharacterized protein</fullName>
    </submittedName>
</protein>
<dbReference type="Proteomes" id="UP001062846">
    <property type="component" value="Chromosome 8"/>
</dbReference>
<name>A0ACC0MTH9_RHOML</name>
<proteinExistence type="predicted"/>
<organism evidence="1 2">
    <name type="scientific">Rhododendron molle</name>
    <name type="common">Chinese azalea</name>
    <name type="synonym">Azalea mollis</name>
    <dbReference type="NCBI Taxonomy" id="49168"/>
    <lineage>
        <taxon>Eukaryota</taxon>
        <taxon>Viridiplantae</taxon>
        <taxon>Streptophyta</taxon>
        <taxon>Embryophyta</taxon>
        <taxon>Tracheophyta</taxon>
        <taxon>Spermatophyta</taxon>
        <taxon>Magnoliopsida</taxon>
        <taxon>eudicotyledons</taxon>
        <taxon>Gunneridae</taxon>
        <taxon>Pentapetalae</taxon>
        <taxon>asterids</taxon>
        <taxon>Ericales</taxon>
        <taxon>Ericaceae</taxon>
        <taxon>Ericoideae</taxon>
        <taxon>Rhodoreae</taxon>
        <taxon>Rhododendron</taxon>
    </lineage>
</organism>
<evidence type="ECO:0000313" key="1">
    <source>
        <dbReference type="EMBL" id="KAI8544199.1"/>
    </source>
</evidence>
<comment type="caution">
    <text evidence="1">The sequence shown here is derived from an EMBL/GenBank/DDBJ whole genome shotgun (WGS) entry which is preliminary data.</text>
</comment>
<keyword evidence="2" id="KW-1185">Reference proteome</keyword>
<evidence type="ECO:0000313" key="2">
    <source>
        <dbReference type="Proteomes" id="UP001062846"/>
    </source>
</evidence>
<reference evidence="1" key="1">
    <citation type="submission" date="2022-02" db="EMBL/GenBank/DDBJ databases">
        <title>Plant Genome Project.</title>
        <authorList>
            <person name="Zhang R.-G."/>
        </authorList>
    </citation>
    <scope>NUCLEOTIDE SEQUENCE</scope>
    <source>
        <strain evidence="1">AT1</strain>
    </source>
</reference>